<feature type="compositionally biased region" description="Polar residues" evidence="1">
    <location>
        <begin position="371"/>
        <end position="381"/>
    </location>
</feature>
<reference evidence="2" key="1">
    <citation type="journal article" date="2021" name="IMA Fungus">
        <title>Genomic characterization of three marine fungi, including Emericellopsis atlantica sp. nov. with signatures of a generalist lifestyle and marine biomass degradation.</title>
        <authorList>
            <person name="Hagestad O.C."/>
            <person name="Hou L."/>
            <person name="Andersen J.H."/>
            <person name="Hansen E.H."/>
            <person name="Altermark B."/>
            <person name="Li C."/>
            <person name="Kuhnert E."/>
            <person name="Cox R.J."/>
            <person name="Crous P.W."/>
            <person name="Spatafora J.W."/>
            <person name="Lail K."/>
            <person name="Amirebrahimi M."/>
            <person name="Lipzen A."/>
            <person name="Pangilinan J."/>
            <person name="Andreopoulos W."/>
            <person name="Hayes R.D."/>
            <person name="Ng V."/>
            <person name="Grigoriev I.V."/>
            <person name="Jackson S.A."/>
            <person name="Sutton T.D.S."/>
            <person name="Dobson A.D.W."/>
            <person name="Rama T."/>
        </authorList>
    </citation>
    <scope>NUCLEOTIDE SEQUENCE</scope>
    <source>
        <strain evidence="2">TRa018bII</strain>
    </source>
</reference>
<gene>
    <name evidence="2" type="ORF">BJ875DRAFT_440504</name>
</gene>
<feature type="compositionally biased region" description="Low complexity" evidence="1">
    <location>
        <begin position="314"/>
        <end position="333"/>
    </location>
</feature>
<dbReference type="AlphaFoldDB" id="A0A9P8C7N9"/>
<evidence type="ECO:0000313" key="2">
    <source>
        <dbReference type="EMBL" id="KAG9235246.1"/>
    </source>
</evidence>
<dbReference type="EMBL" id="MU251437">
    <property type="protein sequence ID" value="KAG9235246.1"/>
    <property type="molecule type" value="Genomic_DNA"/>
</dbReference>
<protein>
    <submittedName>
        <fullName evidence="2">Uncharacterized protein</fullName>
    </submittedName>
</protein>
<evidence type="ECO:0000256" key="1">
    <source>
        <dbReference type="SAM" id="MobiDB-lite"/>
    </source>
</evidence>
<comment type="caution">
    <text evidence="2">The sequence shown here is derived from an EMBL/GenBank/DDBJ whole genome shotgun (WGS) entry which is preliminary data.</text>
</comment>
<accession>A0A9P8C7N9</accession>
<feature type="compositionally biased region" description="Basic residues" evidence="1">
    <location>
        <begin position="345"/>
        <end position="355"/>
    </location>
</feature>
<feature type="compositionally biased region" description="Polar residues" evidence="1">
    <location>
        <begin position="334"/>
        <end position="343"/>
    </location>
</feature>
<evidence type="ECO:0000313" key="3">
    <source>
        <dbReference type="Proteomes" id="UP000824998"/>
    </source>
</evidence>
<name>A0A9P8C7N9_9HELO</name>
<feature type="compositionally biased region" description="Low complexity" evidence="1">
    <location>
        <begin position="398"/>
        <end position="411"/>
    </location>
</feature>
<sequence length="556" mass="60735">MDFTEAVRDFGHALPPLVLNAVESFRQFPEANHPSEDNVPHYSQTDGFLDLTDKPAAFDPYQGEDIDNMVSKKRINSPRLLALKRNIQSCRALSHVDQSSQAMIRGFEAELSTEWGNCVTTAMIELARSLRCLACGVKAKEFGDGKFFLTSNVKDLMAVVHTALTRRPLGDCFGCEPNDPIWEKMADVDALWWNEHCKFHEATEGQLVLRYREGFYAPDGTQLLQRFRDRWGVDKYINNILDPDLPRITFINDETGKTEYTKPLTQASDLLKSLTSARQRRANRYHASVHIAPPVAAQGDLQYISKLLPNPQGQVPSAVQPSSSSTSAPTWQWKATSSSTSIGKPNRKPRAKSAKKIAVEPFPGVLAGDSGESSTVNTGHSIHQDGPNPNAGNSFLNSPSTSDPSHSPSDSFANEHNTNFQSTLPPLDFDLMDDSWINDATFEEIESVLKASNVTLYGTENPGATEGPIVPNYGTIAVSGGNTTNTDGLYHGFPHLDSNNPSQNYDVQEMAKEPANPAGLGPSGLLDPILSFTSTNRDDSELVDGDSTHNAEAGAA</sequence>
<organism evidence="2 3">
    <name type="scientific">Amylocarpus encephaloides</name>
    <dbReference type="NCBI Taxonomy" id="45428"/>
    <lineage>
        <taxon>Eukaryota</taxon>
        <taxon>Fungi</taxon>
        <taxon>Dikarya</taxon>
        <taxon>Ascomycota</taxon>
        <taxon>Pezizomycotina</taxon>
        <taxon>Leotiomycetes</taxon>
        <taxon>Helotiales</taxon>
        <taxon>Helotiales incertae sedis</taxon>
        <taxon>Amylocarpus</taxon>
    </lineage>
</organism>
<feature type="region of interest" description="Disordered" evidence="1">
    <location>
        <begin position="513"/>
        <end position="556"/>
    </location>
</feature>
<dbReference type="Proteomes" id="UP000824998">
    <property type="component" value="Unassembled WGS sequence"/>
</dbReference>
<keyword evidence="3" id="KW-1185">Reference proteome</keyword>
<proteinExistence type="predicted"/>
<feature type="region of interest" description="Disordered" evidence="1">
    <location>
        <begin position="312"/>
        <end position="420"/>
    </location>
</feature>